<accession>A0ABQ8K5H8</accession>
<keyword evidence="1" id="KW-0143">Chaperone</keyword>
<evidence type="ECO:0000259" key="4">
    <source>
        <dbReference type="PROSITE" id="PS50053"/>
    </source>
</evidence>
<dbReference type="Gene3D" id="3.10.20.90">
    <property type="entry name" value="Phosphatidylinositol 3-kinase Catalytic Subunit, Chain A, domain 1"/>
    <property type="match status" value="1"/>
</dbReference>
<dbReference type="EMBL" id="JADCUA010000022">
    <property type="protein sequence ID" value="KAH9832227.1"/>
    <property type="molecule type" value="Genomic_DNA"/>
</dbReference>
<gene>
    <name evidence="6" type="ORF">C8Q71DRAFT_777965</name>
</gene>
<dbReference type="InterPro" id="IPR029071">
    <property type="entry name" value="Ubiquitin-like_domsf"/>
</dbReference>
<reference evidence="6 7" key="1">
    <citation type="journal article" date="2021" name="Environ. Microbiol.">
        <title>Gene family expansions and transcriptome signatures uncover fungal adaptations to wood decay.</title>
        <authorList>
            <person name="Hage H."/>
            <person name="Miyauchi S."/>
            <person name="Viragh M."/>
            <person name="Drula E."/>
            <person name="Min B."/>
            <person name="Chaduli D."/>
            <person name="Navarro D."/>
            <person name="Favel A."/>
            <person name="Norest M."/>
            <person name="Lesage-Meessen L."/>
            <person name="Balint B."/>
            <person name="Merenyi Z."/>
            <person name="de Eugenio L."/>
            <person name="Morin E."/>
            <person name="Martinez A.T."/>
            <person name="Baldrian P."/>
            <person name="Stursova M."/>
            <person name="Martinez M.J."/>
            <person name="Novotny C."/>
            <person name="Magnuson J.K."/>
            <person name="Spatafora J.W."/>
            <person name="Maurice S."/>
            <person name="Pangilinan J."/>
            <person name="Andreopoulos W."/>
            <person name="LaButti K."/>
            <person name="Hundley H."/>
            <person name="Na H."/>
            <person name="Kuo A."/>
            <person name="Barry K."/>
            <person name="Lipzen A."/>
            <person name="Henrissat B."/>
            <person name="Riley R."/>
            <person name="Ahrendt S."/>
            <person name="Nagy L.G."/>
            <person name="Grigoriev I.V."/>
            <person name="Martin F."/>
            <person name="Rosso M.N."/>
        </authorList>
    </citation>
    <scope>NUCLEOTIDE SEQUENCE [LARGE SCALE GENOMIC DNA]</scope>
    <source>
        <strain evidence="6 7">CIRM-BRFM 1785</strain>
    </source>
</reference>
<dbReference type="PROSITE" id="PS50053">
    <property type="entry name" value="UBIQUITIN_2"/>
    <property type="match status" value="1"/>
</dbReference>
<dbReference type="SUPFAM" id="SSF54236">
    <property type="entry name" value="Ubiquitin-like"/>
    <property type="match status" value="1"/>
</dbReference>
<evidence type="ECO:0000313" key="6">
    <source>
        <dbReference type="EMBL" id="KAH9832227.1"/>
    </source>
</evidence>
<dbReference type="InterPro" id="IPR000626">
    <property type="entry name" value="Ubiquitin-like_dom"/>
</dbReference>
<dbReference type="SUPFAM" id="SSF63491">
    <property type="entry name" value="BAG domain"/>
    <property type="match status" value="1"/>
</dbReference>
<feature type="transmembrane region" description="Helical" evidence="3">
    <location>
        <begin position="27"/>
        <end position="46"/>
    </location>
</feature>
<dbReference type="InterPro" id="IPR039773">
    <property type="entry name" value="BAG_chaperone_regulator"/>
</dbReference>
<evidence type="ECO:0000256" key="2">
    <source>
        <dbReference type="SAM" id="MobiDB-lite"/>
    </source>
</evidence>
<evidence type="ECO:0000256" key="1">
    <source>
        <dbReference type="ARBA" id="ARBA00023186"/>
    </source>
</evidence>
<keyword evidence="3" id="KW-0812">Transmembrane</keyword>
<protein>
    <recommendedName>
        <fullName evidence="8">BAG domain-containing protein</fullName>
    </recommendedName>
</protein>
<keyword evidence="7" id="KW-1185">Reference proteome</keyword>
<feature type="compositionally biased region" description="Low complexity" evidence="2">
    <location>
        <begin position="187"/>
        <end position="208"/>
    </location>
</feature>
<dbReference type="PROSITE" id="PS51035">
    <property type="entry name" value="BAG"/>
    <property type="match status" value="1"/>
</dbReference>
<feature type="region of interest" description="Disordered" evidence="2">
    <location>
        <begin position="183"/>
        <end position="214"/>
    </location>
</feature>
<dbReference type="Gene3D" id="1.20.58.120">
    <property type="entry name" value="BAG domain"/>
    <property type="match status" value="1"/>
</dbReference>
<evidence type="ECO:0008006" key="8">
    <source>
        <dbReference type="Google" id="ProtNLM"/>
    </source>
</evidence>
<sequence>MSTSAAEALSASLSSALRDLRSFSFNLNSPVAFVVPIVVILLRVAYVQAKHIHETRSAKKRNMSYTVKWGRERLHFPLPAPDAKLAEIRHEIATYTQLDPQSFKLVHAGAVMKDDNAPISAYGIKPNSSIAVVGGGDVPAAHKRHKPKEKPAERTEASTVAQIRGELDVVRRTLKPDVESFLTTLDPSSVPSSTASAPAPQPASAPVTDSNAAQLGGRNTDIELEHRRLGELLLQSLLRLDAITAEGEWEEARKERKGAVKEVQTLLDRLDGGFRARPRTAAR</sequence>
<dbReference type="InterPro" id="IPR003103">
    <property type="entry name" value="BAG_domain"/>
</dbReference>
<feature type="region of interest" description="Disordered" evidence="2">
    <location>
        <begin position="139"/>
        <end position="159"/>
    </location>
</feature>
<dbReference type="InterPro" id="IPR036533">
    <property type="entry name" value="BAG_dom_sf"/>
</dbReference>
<dbReference type="PANTHER" id="PTHR12329">
    <property type="entry name" value="BCL2-ASSOCIATED ATHANOGENE"/>
    <property type="match status" value="1"/>
</dbReference>
<keyword evidence="3" id="KW-1133">Transmembrane helix</keyword>
<dbReference type="Proteomes" id="UP000814176">
    <property type="component" value="Unassembled WGS sequence"/>
</dbReference>
<dbReference type="Pfam" id="PF00240">
    <property type="entry name" value="ubiquitin"/>
    <property type="match status" value="1"/>
</dbReference>
<name>A0ABQ8K5H8_9APHY</name>
<comment type="caution">
    <text evidence="6">The sequence shown here is derived from an EMBL/GenBank/DDBJ whole genome shotgun (WGS) entry which is preliminary data.</text>
</comment>
<feature type="domain" description="BAG" evidence="5">
    <location>
        <begin position="223"/>
        <end position="274"/>
    </location>
</feature>
<dbReference type="RefSeq" id="XP_047775246.1">
    <property type="nucleotide sequence ID" value="XM_047924749.1"/>
</dbReference>
<evidence type="ECO:0000313" key="7">
    <source>
        <dbReference type="Proteomes" id="UP000814176"/>
    </source>
</evidence>
<keyword evidence="3" id="KW-0472">Membrane</keyword>
<evidence type="ECO:0000256" key="3">
    <source>
        <dbReference type="SAM" id="Phobius"/>
    </source>
</evidence>
<organism evidence="6 7">
    <name type="scientific">Rhodofomes roseus</name>
    <dbReference type="NCBI Taxonomy" id="34475"/>
    <lineage>
        <taxon>Eukaryota</taxon>
        <taxon>Fungi</taxon>
        <taxon>Dikarya</taxon>
        <taxon>Basidiomycota</taxon>
        <taxon>Agaricomycotina</taxon>
        <taxon>Agaricomycetes</taxon>
        <taxon>Polyporales</taxon>
        <taxon>Rhodofomes</taxon>
    </lineage>
</organism>
<feature type="domain" description="Ubiquitin-like" evidence="4">
    <location>
        <begin position="63"/>
        <end position="133"/>
    </location>
</feature>
<evidence type="ECO:0000259" key="5">
    <source>
        <dbReference type="PROSITE" id="PS51035"/>
    </source>
</evidence>
<dbReference type="Pfam" id="PF02179">
    <property type="entry name" value="BAG"/>
    <property type="match status" value="1"/>
</dbReference>
<dbReference type="SMART" id="SM00213">
    <property type="entry name" value="UBQ"/>
    <property type="match status" value="1"/>
</dbReference>
<dbReference type="PANTHER" id="PTHR12329:SF16">
    <property type="entry name" value="BAG FAMILY MOLECULAR CHAPERONE REGULATOR 1"/>
    <property type="match status" value="1"/>
</dbReference>
<proteinExistence type="predicted"/>
<dbReference type="GeneID" id="72005481"/>